<feature type="non-terminal residue" evidence="2">
    <location>
        <position position="1"/>
    </location>
</feature>
<sequence>YAQRWEQQEKQNTHLIELVKQLQQQLQLSIATLPPSNPATTSASIPLQSAHPTPTSIHPLPSNPPNQPIPDQFLRHPSNPNSHRAYGRYDDPNRPAPDFSSRIESFTGNQLTLDLDEYLSDIELHFVNKGCPENKKVSSFVGLLKSGARQWAEQYLALLGPGQAAEWLPFKSAFRARWR</sequence>
<reference evidence="2" key="1">
    <citation type="journal article" date="2020" name="Fungal Divers.">
        <title>Resolving the Mortierellaceae phylogeny through synthesis of multi-gene phylogenetics and phylogenomics.</title>
        <authorList>
            <person name="Vandepol N."/>
            <person name="Liber J."/>
            <person name="Desiro A."/>
            <person name="Na H."/>
            <person name="Kennedy M."/>
            <person name="Barry K."/>
            <person name="Grigoriev I.V."/>
            <person name="Miller A.N."/>
            <person name="O'Donnell K."/>
            <person name="Stajich J.E."/>
            <person name="Bonito G."/>
        </authorList>
    </citation>
    <scope>NUCLEOTIDE SEQUENCE</scope>
    <source>
        <strain evidence="2">NRRL 6426</strain>
    </source>
</reference>
<dbReference type="EMBL" id="JAAAUQ010003212">
    <property type="protein sequence ID" value="KAF9118354.1"/>
    <property type="molecule type" value="Genomic_DNA"/>
</dbReference>
<evidence type="ECO:0000313" key="3">
    <source>
        <dbReference type="Proteomes" id="UP000748756"/>
    </source>
</evidence>
<feature type="non-terminal residue" evidence="2">
    <location>
        <position position="179"/>
    </location>
</feature>
<feature type="region of interest" description="Disordered" evidence="1">
    <location>
        <begin position="33"/>
        <end position="97"/>
    </location>
</feature>
<organism evidence="2 3">
    <name type="scientific">Linnemannia schmuckeri</name>
    <dbReference type="NCBI Taxonomy" id="64567"/>
    <lineage>
        <taxon>Eukaryota</taxon>
        <taxon>Fungi</taxon>
        <taxon>Fungi incertae sedis</taxon>
        <taxon>Mucoromycota</taxon>
        <taxon>Mortierellomycotina</taxon>
        <taxon>Mortierellomycetes</taxon>
        <taxon>Mortierellales</taxon>
        <taxon>Mortierellaceae</taxon>
        <taxon>Linnemannia</taxon>
    </lineage>
</organism>
<protein>
    <submittedName>
        <fullName evidence="2">Uncharacterized protein</fullName>
    </submittedName>
</protein>
<feature type="compositionally biased region" description="Polar residues" evidence="1">
    <location>
        <begin position="38"/>
        <end position="56"/>
    </location>
</feature>
<keyword evidence="3" id="KW-1185">Reference proteome</keyword>
<gene>
    <name evidence="2" type="ORF">BG015_006673</name>
</gene>
<name>A0A9P5R0J1_9FUNG</name>
<comment type="caution">
    <text evidence="2">The sequence shown here is derived from an EMBL/GenBank/DDBJ whole genome shotgun (WGS) entry which is preliminary data.</text>
</comment>
<dbReference type="OrthoDB" id="2437853at2759"/>
<dbReference type="AlphaFoldDB" id="A0A9P5R0J1"/>
<evidence type="ECO:0000313" key="2">
    <source>
        <dbReference type="EMBL" id="KAF9118354.1"/>
    </source>
</evidence>
<accession>A0A9P5R0J1</accession>
<dbReference type="Proteomes" id="UP000748756">
    <property type="component" value="Unassembled WGS sequence"/>
</dbReference>
<proteinExistence type="predicted"/>
<evidence type="ECO:0000256" key="1">
    <source>
        <dbReference type="SAM" id="MobiDB-lite"/>
    </source>
</evidence>